<name>A0ABW2XUB0_9ACTN</name>
<keyword evidence="8" id="KW-1185">Reference proteome</keyword>
<comment type="caution">
    <text evidence="7">The sequence shown here is derived from an EMBL/GenBank/DDBJ whole genome shotgun (WGS) entry which is preliminary data.</text>
</comment>
<evidence type="ECO:0000313" key="8">
    <source>
        <dbReference type="Proteomes" id="UP001597063"/>
    </source>
</evidence>
<dbReference type="RefSeq" id="WP_131761281.1">
    <property type="nucleotide sequence ID" value="NZ_CAACUY010000156.1"/>
</dbReference>
<evidence type="ECO:0000256" key="2">
    <source>
        <dbReference type="ARBA" id="ARBA00022475"/>
    </source>
</evidence>
<keyword evidence="4 6" id="KW-1133">Transmembrane helix</keyword>
<feature type="transmembrane region" description="Helical" evidence="6">
    <location>
        <begin position="294"/>
        <end position="311"/>
    </location>
</feature>
<evidence type="ECO:0000256" key="1">
    <source>
        <dbReference type="ARBA" id="ARBA00004651"/>
    </source>
</evidence>
<protein>
    <submittedName>
        <fullName evidence="7">YbhN family protein</fullName>
    </submittedName>
</protein>
<keyword evidence="2" id="KW-1003">Cell membrane</keyword>
<feature type="transmembrane region" description="Helical" evidence="6">
    <location>
        <begin position="240"/>
        <end position="258"/>
    </location>
</feature>
<accession>A0ABW2XUB0</accession>
<gene>
    <name evidence="7" type="ORF">ACFQZM_31700</name>
</gene>
<feature type="transmembrane region" description="Helical" evidence="6">
    <location>
        <begin position="165"/>
        <end position="187"/>
    </location>
</feature>
<evidence type="ECO:0000256" key="6">
    <source>
        <dbReference type="SAM" id="Phobius"/>
    </source>
</evidence>
<evidence type="ECO:0000256" key="5">
    <source>
        <dbReference type="ARBA" id="ARBA00023136"/>
    </source>
</evidence>
<proteinExistence type="predicted"/>
<dbReference type="PANTHER" id="PTHR39087">
    <property type="entry name" value="UPF0104 MEMBRANE PROTEIN MJ1595"/>
    <property type="match status" value="1"/>
</dbReference>
<reference evidence="8" key="1">
    <citation type="journal article" date="2019" name="Int. J. Syst. Evol. Microbiol.">
        <title>The Global Catalogue of Microorganisms (GCM) 10K type strain sequencing project: providing services to taxonomists for standard genome sequencing and annotation.</title>
        <authorList>
            <consortium name="The Broad Institute Genomics Platform"/>
            <consortium name="The Broad Institute Genome Sequencing Center for Infectious Disease"/>
            <person name="Wu L."/>
            <person name="Ma J."/>
        </authorList>
    </citation>
    <scope>NUCLEOTIDE SEQUENCE [LARGE SCALE GENOMIC DNA]</scope>
    <source>
        <strain evidence="8">JCM 9371</strain>
    </source>
</reference>
<feature type="transmembrane region" description="Helical" evidence="6">
    <location>
        <begin position="22"/>
        <end position="45"/>
    </location>
</feature>
<dbReference type="PANTHER" id="PTHR39087:SF2">
    <property type="entry name" value="UPF0104 MEMBRANE PROTEIN MJ1595"/>
    <property type="match status" value="1"/>
</dbReference>
<evidence type="ECO:0000256" key="4">
    <source>
        <dbReference type="ARBA" id="ARBA00022989"/>
    </source>
</evidence>
<keyword evidence="5 6" id="KW-0472">Membrane</keyword>
<feature type="transmembrane region" description="Helical" evidence="6">
    <location>
        <begin position="264"/>
        <end position="282"/>
    </location>
</feature>
<feature type="transmembrane region" description="Helical" evidence="6">
    <location>
        <begin position="138"/>
        <end position="159"/>
    </location>
</feature>
<feature type="transmembrane region" description="Helical" evidence="6">
    <location>
        <begin position="323"/>
        <end position="344"/>
    </location>
</feature>
<organism evidence="7 8">
    <name type="scientific">Actinomadura fibrosa</name>
    <dbReference type="NCBI Taxonomy" id="111802"/>
    <lineage>
        <taxon>Bacteria</taxon>
        <taxon>Bacillati</taxon>
        <taxon>Actinomycetota</taxon>
        <taxon>Actinomycetes</taxon>
        <taxon>Streptosporangiales</taxon>
        <taxon>Thermomonosporaceae</taxon>
        <taxon>Actinomadura</taxon>
    </lineage>
</organism>
<evidence type="ECO:0000313" key="7">
    <source>
        <dbReference type="EMBL" id="MFD0689093.1"/>
    </source>
</evidence>
<dbReference type="Pfam" id="PF03706">
    <property type="entry name" value="LPG_synthase_TM"/>
    <property type="match status" value="1"/>
</dbReference>
<comment type="subcellular location">
    <subcellularLocation>
        <location evidence="1">Cell membrane</location>
        <topology evidence="1">Multi-pass membrane protein</topology>
    </subcellularLocation>
</comment>
<evidence type="ECO:0000256" key="3">
    <source>
        <dbReference type="ARBA" id="ARBA00022692"/>
    </source>
</evidence>
<dbReference type="InterPro" id="IPR022791">
    <property type="entry name" value="L-PG_synthase/AglD"/>
</dbReference>
<dbReference type="EMBL" id="JBHTGP010000016">
    <property type="protein sequence ID" value="MFD0689093.1"/>
    <property type="molecule type" value="Genomic_DNA"/>
</dbReference>
<dbReference type="Proteomes" id="UP001597063">
    <property type="component" value="Unassembled WGS sequence"/>
</dbReference>
<sequence length="361" mass="38706">MADGPVTPAELLDAKKASPVQVLVRLALTLVLLYLIFGVLIPGFASYSDIWASIKRLDAAGFAVLVCLTGLVETLKSLSPVVLVDGLGLRRSFLAQETSAMVSYTVPGPSGTAMRYVTYRRYGLGTDDFGRSTVVTSLWDTATVLLMPCLAIGLLSAQADVPGRVVWLTLIALAATVTGIVVVALILRSERFARGFGERLGRFVNWARGVVRRPKPQDYADMVAGFRGDLRDSLRRHWRGMTAVILAKELVVYLVLLVSLRSVGAGRGLLTAVEVFAVYAVVKVATMVQITPGGVGITETLYISALLWASGGAGEDAIVGGVFVFRMFTYLGPILLGLVCWPVLGRVVRGRPARPGVIRRG</sequence>
<keyword evidence="3 6" id="KW-0812">Transmembrane</keyword>